<comment type="subunit">
    <text evidence="2">Homodimer.</text>
</comment>
<dbReference type="EC" id="2.3.1.31" evidence="2"/>
<comment type="subcellular location">
    <subcellularLocation>
        <location evidence="2">Cytoplasm</location>
    </subcellularLocation>
</comment>
<gene>
    <name evidence="2 5" type="primary">metXA</name>
    <name evidence="5" type="ORF">JGUZn3_15950</name>
</gene>
<dbReference type="GO" id="GO:0004414">
    <property type="term" value="F:homoserine O-acetyltransferase activity"/>
    <property type="evidence" value="ECO:0007669"/>
    <property type="project" value="UniProtKB-UniRule"/>
</dbReference>
<sequence length="374" mass="41376">MSLSLKLEHGIELDCGVVLPSVQVAYQTYGTLADKKDNVIIICHAMTGDQYVASHHPVTGKEGWWSRIVGPGCAIDTERFFVICMNVLGSCMGTTGPASLNEQTGKIWGTDFPPISIRDMVRVQYAALQQMGIETVKAVIGGSMGGMQVLQWAALYPSVVESAMVVASSPYQSAQNIAFNEVGRQAIINDPNWHQGAYFHYNTIPEQGLAVARMVAHITYLSEVSLNKKFGRKIRPQSLLNQASRQFRSGTFLGNIFEVESYLHYQGSMFIKRFDANAYITITQAIDRFDLAAEYEGSLVNAFKGTGIRFCIVSISSDWLYPTAQSRQLVQVLNQVAANVSFVEISSDRGHDAFLLDVPEFEMVMRGFMNPRLA</sequence>
<keyword evidence="2" id="KW-0963">Cytoplasm</keyword>
<feature type="binding site" evidence="2">
    <location>
        <position position="213"/>
    </location>
    <ligand>
        <name>substrate</name>
    </ligand>
</feature>
<comment type="catalytic activity">
    <reaction evidence="2">
        <text>L-homoserine + acetyl-CoA = O-acetyl-L-homoserine + CoA</text>
        <dbReference type="Rhea" id="RHEA:13701"/>
        <dbReference type="ChEBI" id="CHEBI:57287"/>
        <dbReference type="ChEBI" id="CHEBI:57288"/>
        <dbReference type="ChEBI" id="CHEBI:57476"/>
        <dbReference type="ChEBI" id="CHEBI:57716"/>
        <dbReference type="EC" id="2.3.1.31"/>
    </reaction>
</comment>
<dbReference type="AlphaFoldDB" id="A0A7H1NSQ7"/>
<organism evidence="5 6">
    <name type="scientific">Entomobacter blattae</name>
    <dbReference type="NCBI Taxonomy" id="2762277"/>
    <lineage>
        <taxon>Bacteria</taxon>
        <taxon>Pseudomonadati</taxon>
        <taxon>Pseudomonadota</taxon>
        <taxon>Alphaproteobacteria</taxon>
        <taxon>Acetobacterales</taxon>
        <taxon>Acetobacteraceae</taxon>
        <taxon>Entomobacter</taxon>
    </lineage>
</organism>
<keyword evidence="6" id="KW-1185">Reference proteome</keyword>
<feature type="domain" description="AB hydrolase-1" evidence="4">
    <location>
        <begin position="38"/>
        <end position="356"/>
    </location>
</feature>
<feature type="active site" evidence="2 3">
    <location>
        <position position="318"/>
    </location>
</feature>
<comment type="function">
    <text evidence="2">Transfers an acetyl group from acetyl-CoA to L-homoserine, forming acetyl-L-homoserine.</text>
</comment>
<feature type="binding site" evidence="2">
    <location>
        <position position="352"/>
    </location>
    <ligand>
        <name>substrate</name>
    </ligand>
</feature>
<dbReference type="NCBIfam" id="TIGR01392">
    <property type="entry name" value="homoserO_Ac_trn"/>
    <property type="match status" value="1"/>
</dbReference>
<dbReference type="GO" id="GO:0005737">
    <property type="term" value="C:cytoplasm"/>
    <property type="evidence" value="ECO:0007669"/>
    <property type="project" value="UniProtKB-SubCell"/>
</dbReference>
<dbReference type="PANTHER" id="PTHR32268:SF11">
    <property type="entry name" value="HOMOSERINE O-ACETYLTRANSFERASE"/>
    <property type="match status" value="1"/>
</dbReference>
<keyword evidence="2" id="KW-0486">Methionine biosynthesis</keyword>
<dbReference type="PIRSF" id="PIRSF000443">
    <property type="entry name" value="Homoser_Ac_trans"/>
    <property type="match status" value="1"/>
</dbReference>
<dbReference type="InterPro" id="IPR008220">
    <property type="entry name" value="HAT_MetX-like"/>
</dbReference>
<dbReference type="InterPro" id="IPR000073">
    <property type="entry name" value="AB_hydrolase_1"/>
</dbReference>
<comment type="similarity">
    <text evidence="2">Belongs to the AB hydrolase superfamily. MetX family.</text>
</comment>
<accession>A0A7H1NSQ7</accession>
<dbReference type="Pfam" id="PF00561">
    <property type="entry name" value="Abhydrolase_1"/>
    <property type="match status" value="1"/>
</dbReference>
<evidence type="ECO:0000256" key="3">
    <source>
        <dbReference type="PIRSR" id="PIRSR000443-1"/>
    </source>
</evidence>
<evidence type="ECO:0000256" key="2">
    <source>
        <dbReference type="HAMAP-Rule" id="MF_00296"/>
    </source>
</evidence>
<protein>
    <recommendedName>
        <fullName evidence="2">Homoserine O-acetyltransferase</fullName>
        <shortName evidence="2">HAT</shortName>
        <ecNumber evidence="2">2.3.1.31</ecNumber>
    </recommendedName>
    <alternativeName>
        <fullName evidence="2">Homoserine transacetylase</fullName>
        <shortName evidence="2">HTA</shortName>
    </alternativeName>
</protein>
<dbReference type="HAMAP" id="MF_00296">
    <property type="entry name" value="MetX_acyltransf"/>
    <property type="match status" value="1"/>
</dbReference>
<reference evidence="5 6" key="1">
    <citation type="submission" date="2020-08" db="EMBL/GenBank/DDBJ databases">
        <title>Complete genome sequence of Entomobacter blattae G55GP.</title>
        <authorList>
            <person name="Poehlein A."/>
            <person name="Guzman J."/>
            <person name="Daniel R."/>
            <person name="Vilcinskas A."/>
        </authorList>
    </citation>
    <scope>NUCLEOTIDE SEQUENCE [LARGE SCALE GENOMIC DNA]</scope>
    <source>
        <strain evidence="5 6">G55GP</strain>
    </source>
</reference>
<keyword evidence="2 5" id="KW-0012">Acyltransferase</keyword>
<evidence type="ECO:0000259" key="4">
    <source>
        <dbReference type="Pfam" id="PF00561"/>
    </source>
</evidence>
<evidence type="ECO:0000313" key="6">
    <source>
        <dbReference type="Proteomes" id="UP000516349"/>
    </source>
</evidence>
<dbReference type="GO" id="GO:0009092">
    <property type="term" value="P:homoserine metabolic process"/>
    <property type="evidence" value="ECO:0007669"/>
    <property type="project" value="TreeGrafter"/>
</dbReference>
<dbReference type="EMBL" id="CP060244">
    <property type="protein sequence ID" value="QNT78817.1"/>
    <property type="molecule type" value="Genomic_DNA"/>
</dbReference>
<dbReference type="RefSeq" id="WP_203413046.1">
    <property type="nucleotide sequence ID" value="NZ_CP060244.1"/>
</dbReference>
<dbReference type="UniPathway" id="UPA00051">
    <property type="reaction ID" value="UER00074"/>
</dbReference>
<dbReference type="NCBIfam" id="NF001209">
    <property type="entry name" value="PRK00175.1"/>
    <property type="match status" value="1"/>
</dbReference>
<dbReference type="SUPFAM" id="SSF53474">
    <property type="entry name" value="alpha/beta-Hydrolases"/>
    <property type="match status" value="1"/>
</dbReference>
<dbReference type="GO" id="GO:0009086">
    <property type="term" value="P:methionine biosynthetic process"/>
    <property type="evidence" value="ECO:0007669"/>
    <property type="project" value="UniProtKB-UniRule"/>
</dbReference>
<evidence type="ECO:0000256" key="1">
    <source>
        <dbReference type="ARBA" id="ARBA00022679"/>
    </source>
</evidence>
<evidence type="ECO:0000313" key="5">
    <source>
        <dbReference type="EMBL" id="QNT78817.1"/>
    </source>
</evidence>
<dbReference type="InterPro" id="IPR029058">
    <property type="entry name" value="AB_hydrolase_fold"/>
</dbReference>
<dbReference type="KEGG" id="ebla:JGUZn3_15950"/>
<dbReference type="Gene3D" id="3.40.50.1820">
    <property type="entry name" value="alpha/beta hydrolase"/>
    <property type="match status" value="1"/>
</dbReference>
<keyword evidence="2" id="KW-0028">Amino-acid biosynthesis</keyword>
<dbReference type="Gene3D" id="1.10.1740.110">
    <property type="match status" value="1"/>
</dbReference>
<keyword evidence="1 2" id="KW-0808">Transferase</keyword>
<feature type="active site" evidence="2 3">
    <location>
        <position position="351"/>
    </location>
</feature>
<dbReference type="PANTHER" id="PTHR32268">
    <property type="entry name" value="HOMOSERINE O-ACETYLTRANSFERASE"/>
    <property type="match status" value="1"/>
</dbReference>
<comment type="caution">
    <text evidence="2">Lacks conserved residue(s) required for the propagation of feature annotation.</text>
</comment>
<dbReference type="Proteomes" id="UP000516349">
    <property type="component" value="Chromosome"/>
</dbReference>
<name>A0A7H1NSQ7_9PROT</name>
<proteinExistence type="inferred from homology"/>
<comment type="pathway">
    <text evidence="2">Amino-acid biosynthesis; L-methionine biosynthesis via de novo pathway; O-acetyl-L-homoserine from L-homoserine: step 1/1.</text>
</comment>
<feature type="active site" description="Nucleophile" evidence="2 3">
    <location>
        <position position="143"/>
    </location>
</feature>